<dbReference type="InterPro" id="IPR000843">
    <property type="entry name" value="HTH_LacI"/>
</dbReference>
<protein>
    <submittedName>
        <fullName evidence="5">LacI family transcriptional regulator</fullName>
    </submittedName>
</protein>
<evidence type="ECO:0000256" key="3">
    <source>
        <dbReference type="ARBA" id="ARBA00023163"/>
    </source>
</evidence>
<dbReference type="GO" id="GO:0000976">
    <property type="term" value="F:transcription cis-regulatory region binding"/>
    <property type="evidence" value="ECO:0007669"/>
    <property type="project" value="TreeGrafter"/>
</dbReference>
<dbReference type="Proteomes" id="UP000623776">
    <property type="component" value="Unassembled WGS sequence"/>
</dbReference>
<evidence type="ECO:0000256" key="1">
    <source>
        <dbReference type="ARBA" id="ARBA00023015"/>
    </source>
</evidence>
<reference evidence="6" key="1">
    <citation type="journal article" date="2019" name="Int. J. Syst. Evol. Microbiol.">
        <title>The Global Catalogue of Microorganisms (GCM) 10K type strain sequencing project: providing services to taxonomists for standard genome sequencing and annotation.</title>
        <authorList>
            <consortium name="The Broad Institute Genomics Platform"/>
            <consortium name="The Broad Institute Genome Sequencing Center for Infectious Disease"/>
            <person name="Wu L."/>
            <person name="Ma J."/>
        </authorList>
    </citation>
    <scope>NUCLEOTIDE SEQUENCE [LARGE SCALE GENOMIC DNA]</scope>
    <source>
        <strain evidence="6">KCTC 22154</strain>
    </source>
</reference>
<dbReference type="RefSeq" id="WP_189464143.1">
    <property type="nucleotide sequence ID" value="NZ_BMXN01000029.1"/>
</dbReference>
<dbReference type="CDD" id="cd06267">
    <property type="entry name" value="PBP1_LacI_sugar_binding-like"/>
    <property type="match status" value="1"/>
</dbReference>
<keyword evidence="1" id="KW-0805">Transcription regulation</keyword>
<name>A0A8H9IA18_9GAMM</name>
<dbReference type="PANTHER" id="PTHR30146:SF120">
    <property type="entry name" value="ALANINE RACEMASE"/>
    <property type="match status" value="1"/>
</dbReference>
<dbReference type="SUPFAM" id="SSF47413">
    <property type="entry name" value="lambda repressor-like DNA-binding domains"/>
    <property type="match status" value="1"/>
</dbReference>
<dbReference type="InterPro" id="IPR046335">
    <property type="entry name" value="LacI/GalR-like_sensor"/>
</dbReference>
<dbReference type="Pfam" id="PF13377">
    <property type="entry name" value="Peripla_BP_3"/>
    <property type="match status" value="1"/>
</dbReference>
<keyword evidence="3" id="KW-0804">Transcription</keyword>
<feature type="domain" description="HTH lacI-type" evidence="4">
    <location>
        <begin position="11"/>
        <end position="65"/>
    </location>
</feature>
<dbReference type="Gene3D" id="1.10.260.40">
    <property type="entry name" value="lambda repressor-like DNA-binding domains"/>
    <property type="match status" value="1"/>
</dbReference>
<accession>A0A8H9IA18</accession>
<gene>
    <name evidence="5" type="primary">cebR</name>
    <name evidence="5" type="ORF">GCM10007157_32340</name>
</gene>
<dbReference type="SUPFAM" id="SSF53822">
    <property type="entry name" value="Periplasmic binding protein-like I"/>
    <property type="match status" value="1"/>
</dbReference>
<evidence type="ECO:0000259" key="4">
    <source>
        <dbReference type="PROSITE" id="PS50932"/>
    </source>
</evidence>
<organism evidence="5 6">
    <name type="scientific">Vreelandella hamiltonii</name>
    <dbReference type="NCBI Taxonomy" id="502829"/>
    <lineage>
        <taxon>Bacteria</taxon>
        <taxon>Pseudomonadati</taxon>
        <taxon>Pseudomonadota</taxon>
        <taxon>Gammaproteobacteria</taxon>
        <taxon>Oceanospirillales</taxon>
        <taxon>Halomonadaceae</taxon>
        <taxon>Vreelandella</taxon>
    </lineage>
</organism>
<keyword evidence="6" id="KW-1185">Reference proteome</keyword>
<sequence>MKQHTSSAPAATIREIARRAEVSIASVSRALNGKPGLSDALRERILTISRELAYQPSAAARQLISGKAAVVGISLGRQDIELRPYYILLYQHLTVALHQQGMVPVFFHHDQTHELPERAGAAILLGETAEDARPGLLKAAGVPFVRIGNAGDGFSVAPDDVSGIYQMTQHLIEQGRTRIAFVGGELDVPRPLSRLSGYQRAVTEAGLSEQLISLPHRLTSDSLTSCRQLNRLLKERTDALLPFDALVCATDELALGCVAALEDSGIRVPSEVAVTGFDDLPTLATGLTTVRQDIAAIAAMSVELLGDALAGKAPRHVSLPVALVLRETA</sequence>
<dbReference type="Gene3D" id="3.40.50.2300">
    <property type="match status" value="2"/>
</dbReference>
<dbReference type="PROSITE" id="PS50932">
    <property type="entry name" value="HTH_LACI_2"/>
    <property type="match status" value="1"/>
</dbReference>
<proteinExistence type="predicted"/>
<dbReference type="InterPro" id="IPR010982">
    <property type="entry name" value="Lambda_DNA-bd_dom_sf"/>
</dbReference>
<dbReference type="SMART" id="SM00354">
    <property type="entry name" value="HTH_LACI"/>
    <property type="match status" value="1"/>
</dbReference>
<comment type="caution">
    <text evidence="5">The sequence shown here is derived from an EMBL/GenBank/DDBJ whole genome shotgun (WGS) entry which is preliminary data.</text>
</comment>
<dbReference type="Pfam" id="PF00356">
    <property type="entry name" value="LacI"/>
    <property type="match status" value="1"/>
</dbReference>
<dbReference type="EMBL" id="BMXN01000029">
    <property type="protein sequence ID" value="GGW38889.1"/>
    <property type="molecule type" value="Genomic_DNA"/>
</dbReference>
<dbReference type="AlphaFoldDB" id="A0A8H9IA18"/>
<dbReference type="CDD" id="cd01392">
    <property type="entry name" value="HTH_LacI"/>
    <property type="match status" value="1"/>
</dbReference>
<evidence type="ECO:0000313" key="5">
    <source>
        <dbReference type="EMBL" id="GGW38889.1"/>
    </source>
</evidence>
<dbReference type="PROSITE" id="PS00356">
    <property type="entry name" value="HTH_LACI_1"/>
    <property type="match status" value="1"/>
</dbReference>
<dbReference type="GO" id="GO:0003700">
    <property type="term" value="F:DNA-binding transcription factor activity"/>
    <property type="evidence" value="ECO:0007669"/>
    <property type="project" value="TreeGrafter"/>
</dbReference>
<keyword evidence="2" id="KW-0238">DNA-binding</keyword>
<evidence type="ECO:0000256" key="2">
    <source>
        <dbReference type="ARBA" id="ARBA00023125"/>
    </source>
</evidence>
<dbReference type="PANTHER" id="PTHR30146">
    <property type="entry name" value="LACI-RELATED TRANSCRIPTIONAL REPRESSOR"/>
    <property type="match status" value="1"/>
</dbReference>
<dbReference type="InterPro" id="IPR028082">
    <property type="entry name" value="Peripla_BP_I"/>
</dbReference>
<evidence type="ECO:0000313" key="6">
    <source>
        <dbReference type="Proteomes" id="UP000623776"/>
    </source>
</evidence>